<organism evidence="2 3">
    <name type="scientific">Paracoccus gahaiensis</name>
    <dbReference type="NCBI Taxonomy" id="1706839"/>
    <lineage>
        <taxon>Bacteria</taxon>
        <taxon>Pseudomonadati</taxon>
        <taxon>Pseudomonadota</taxon>
        <taxon>Alphaproteobacteria</taxon>
        <taxon>Rhodobacterales</taxon>
        <taxon>Paracoccaceae</taxon>
        <taxon>Paracoccus</taxon>
    </lineage>
</organism>
<dbReference type="RefSeq" id="WP_136887786.1">
    <property type="nucleotide sequence ID" value="NZ_SUNI01000054.1"/>
</dbReference>
<evidence type="ECO:0000313" key="3">
    <source>
        <dbReference type="Proteomes" id="UP000309747"/>
    </source>
</evidence>
<reference evidence="2 3" key="1">
    <citation type="submission" date="2019-04" db="EMBL/GenBank/DDBJ databases">
        <authorList>
            <person name="Li J."/>
        </authorList>
    </citation>
    <scope>NUCLEOTIDE SEQUENCE [LARGE SCALE GENOMIC DNA]</scope>
    <source>
        <strain evidence="2 3">KCTC 42687</strain>
    </source>
</reference>
<evidence type="ECO:0000256" key="1">
    <source>
        <dbReference type="SAM" id="MobiDB-lite"/>
    </source>
</evidence>
<dbReference type="AlphaFoldDB" id="A0A4U0R1X4"/>
<dbReference type="Proteomes" id="UP000309747">
    <property type="component" value="Unassembled WGS sequence"/>
</dbReference>
<accession>A0A4U0R1X4</accession>
<name>A0A4U0R1X4_9RHOB</name>
<gene>
    <name evidence="2" type="ORF">FA743_19865</name>
</gene>
<dbReference type="EMBL" id="SUNI01000054">
    <property type="protein sequence ID" value="TJZ88745.1"/>
    <property type="molecule type" value="Genomic_DNA"/>
</dbReference>
<sequence>MENFLMPAKRLLTDAHGATLHGSRGNGEPDRSGQCGPDASAKPISTKATRDARTPKLNTATAATASPEAASANCESPVYSYATMQTVTPAGKRPAPEKESGILEWLIQALRFGM</sequence>
<protein>
    <submittedName>
        <fullName evidence="2">Uncharacterized protein</fullName>
    </submittedName>
</protein>
<proteinExistence type="predicted"/>
<comment type="caution">
    <text evidence="2">The sequence shown here is derived from an EMBL/GenBank/DDBJ whole genome shotgun (WGS) entry which is preliminary data.</text>
</comment>
<evidence type="ECO:0000313" key="2">
    <source>
        <dbReference type="EMBL" id="TJZ88745.1"/>
    </source>
</evidence>
<feature type="region of interest" description="Disordered" evidence="1">
    <location>
        <begin position="15"/>
        <end position="74"/>
    </location>
</feature>
<keyword evidence="3" id="KW-1185">Reference proteome</keyword>
<feature type="compositionally biased region" description="Low complexity" evidence="1">
    <location>
        <begin position="59"/>
        <end position="72"/>
    </location>
</feature>